<name>A0A081A6A3_PHYNI</name>
<gene>
    <name evidence="1" type="ORF">F444_09845</name>
</gene>
<organism evidence="1 2">
    <name type="scientific">Phytophthora nicotianae P1976</name>
    <dbReference type="NCBI Taxonomy" id="1317066"/>
    <lineage>
        <taxon>Eukaryota</taxon>
        <taxon>Sar</taxon>
        <taxon>Stramenopiles</taxon>
        <taxon>Oomycota</taxon>
        <taxon>Peronosporomycetes</taxon>
        <taxon>Peronosporales</taxon>
        <taxon>Peronosporaceae</taxon>
        <taxon>Phytophthora</taxon>
    </lineage>
</organism>
<dbReference type="Proteomes" id="UP000028582">
    <property type="component" value="Unassembled WGS sequence"/>
</dbReference>
<dbReference type="EMBL" id="ANJA01001800">
    <property type="protein sequence ID" value="ETO74414.1"/>
    <property type="molecule type" value="Genomic_DNA"/>
</dbReference>
<comment type="caution">
    <text evidence="1">The sequence shown here is derived from an EMBL/GenBank/DDBJ whole genome shotgun (WGS) entry which is preliminary data.</text>
</comment>
<evidence type="ECO:0000313" key="2">
    <source>
        <dbReference type="Proteomes" id="UP000028582"/>
    </source>
</evidence>
<dbReference type="AlphaFoldDB" id="A0A081A6A3"/>
<proteinExistence type="predicted"/>
<evidence type="ECO:0000313" key="1">
    <source>
        <dbReference type="EMBL" id="ETO74414.1"/>
    </source>
</evidence>
<reference evidence="1 2" key="1">
    <citation type="submission" date="2013-11" db="EMBL/GenBank/DDBJ databases">
        <title>The Genome Sequence of Phytophthora parasitica P1976.</title>
        <authorList>
            <consortium name="The Broad Institute Genomics Platform"/>
            <person name="Russ C."/>
            <person name="Tyler B."/>
            <person name="Panabieres F."/>
            <person name="Shan W."/>
            <person name="Tripathy S."/>
            <person name="Grunwald N."/>
            <person name="Machado M."/>
            <person name="Johnson C.S."/>
            <person name="Walker B."/>
            <person name="Young S."/>
            <person name="Zeng Q."/>
            <person name="Gargeya S."/>
            <person name="Fitzgerald M."/>
            <person name="Haas B."/>
            <person name="Abouelleil A."/>
            <person name="Allen A.W."/>
            <person name="Alvarado L."/>
            <person name="Arachchi H.M."/>
            <person name="Berlin A.M."/>
            <person name="Chapman S.B."/>
            <person name="Gainer-Dewar J."/>
            <person name="Goldberg J."/>
            <person name="Griggs A."/>
            <person name="Gujja S."/>
            <person name="Hansen M."/>
            <person name="Howarth C."/>
            <person name="Imamovic A."/>
            <person name="Ireland A."/>
            <person name="Larimer J."/>
            <person name="McCowan C."/>
            <person name="Murphy C."/>
            <person name="Pearson M."/>
            <person name="Poon T.W."/>
            <person name="Priest M."/>
            <person name="Roberts A."/>
            <person name="Saif S."/>
            <person name="Shea T."/>
            <person name="Sisk P."/>
            <person name="Sykes S."/>
            <person name="Wortman J."/>
            <person name="Nusbaum C."/>
            <person name="Birren B."/>
        </authorList>
    </citation>
    <scope>NUCLEOTIDE SEQUENCE [LARGE SCALE GENOMIC DNA]</scope>
    <source>
        <strain evidence="1 2">P1976</strain>
    </source>
</reference>
<sequence length="40" mass="4117">MAAVLSEVDHTYKAKFAEIITGTCCGAVTETVVALSSSLV</sequence>
<accession>A0A081A6A3</accession>
<protein>
    <submittedName>
        <fullName evidence="1">Uncharacterized protein</fullName>
    </submittedName>
</protein>